<reference evidence="15 16" key="1">
    <citation type="submission" date="2024-05" db="EMBL/GenBank/DDBJ databases">
        <title>Genetic variation in Jamaican populations of the coffee berry borer (Hypothenemus hampei).</title>
        <authorList>
            <person name="Errbii M."/>
            <person name="Myrie A."/>
        </authorList>
    </citation>
    <scope>NUCLEOTIDE SEQUENCE [LARGE SCALE GENOMIC DNA]</scope>
    <source>
        <strain evidence="15">JA-Hopewell-2020-01-JO</strain>
        <tissue evidence="15">Whole body</tissue>
    </source>
</reference>
<evidence type="ECO:0000259" key="14">
    <source>
        <dbReference type="Pfam" id="PF21365"/>
    </source>
</evidence>
<dbReference type="GO" id="GO:0090599">
    <property type="term" value="F:alpha-glucosidase activity"/>
    <property type="evidence" value="ECO:0007669"/>
    <property type="project" value="UniProtKB-ARBA"/>
</dbReference>
<dbReference type="EMBL" id="JBDJPC010000001">
    <property type="protein sequence ID" value="KAL1518283.1"/>
    <property type="molecule type" value="Genomic_DNA"/>
</dbReference>
<dbReference type="Gene3D" id="2.60.40.1180">
    <property type="entry name" value="Golgi alpha-mannosidase II"/>
    <property type="match status" value="2"/>
</dbReference>
<dbReference type="InterPro" id="IPR011013">
    <property type="entry name" value="Gal_mutarotase_sf_dom"/>
</dbReference>
<dbReference type="SUPFAM" id="SSF74650">
    <property type="entry name" value="Galactose mutarotase-like"/>
    <property type="match status" value="1"/>
</dbReference>
<keyword evidence="7" id="KW-0325">Glycoprotein</keyword>
<dbReference type="Pfam" id="PF01055">
    <property type="entry name" value="Glyco_hydro_31_2nd"/>
    <property type="match status" value="1"/>
</dbReference>
<evidence type="ECO:0000256" key="8">
    <source>
        <dbReference type="ARBA" id="ARBA00023295"/>
    </source>
</evidence>
<dbReference type="InterPro" id="IPR048395">
    <property type="entry name" value="Glyco_hydro_31_C"/>
</dbReference>
<evidence type="ECO:0000256" key="4">
    <source>
        <dbReference type="ARBA" id="ARBA00022729"/>
    </source>
</evidence>
<organism evidence="15 16">
    <name type="scientific">Hypothenemus hampei</name>
    <name type="common">Coffee berry borer</name>
    <dbReference type="NCBI Taxonomy" id="57062"/>
    <lineage>
        <taxon>Eukaryota</taxon>
        <taxon>Metazoa</taxon>
        <taxon>Ecdysozoa</taxon>
        <taxon>Arthropoda</taxon>
        <taxon>Hexapoda</taxon>
        <taxon>Insecta</taxon>
        <taxon>Pterygota</taxon>
        <taxon>Neoptera</taxon>
        <taxon>Endopterygota</taxon>
        <taxon>Coleoptera</taxon>
        <taxon>Polyphaga</taxon>
        <taxon>Cucujiformia</taxon>
        <taxon>Curculionidae</taxon>
        <taxon>Scolytinae</taxon>
        <taxon>Hypothenemus</taxon>
    </lineage>
</organism>
<dbReference type="Pfam" id="PF21365">
    <property type="entry name" value="Glyco_hydro_31_3rd"/>
    <property type="match status" value="1"/>
</dbReference>
<keyword evidence="6" id="KW-0256">Endoplasmic reticulum</keyword>
<name>A0ABD1FJQ0_HYPHA</name>
<dbReference type="InterPro" id="IPR013780">
    <property type="entry name" value="Glyco_hydro_b"/>
</dbReference>
<feature type="signal peptide" evidence="11">
    <location>
        <begin position="1"/>
        <end position="21"/>
    </location>
</feature>
<dbReference type="Gene3D" id="2.60.40.1760">
    <property type="entry name" value="glycosyl hydrolase (family 31)"/>
    <property type="match status" value="1"/>
</dbReference>
<comment type="subcellular location">
    <subcellularLocation>
        <location evidence="1">Endoplasmic reticulum</location>
    </subcellularLocation>
</comment>
<evidence type="ECO:0000256" key="1">
    <source>
        <dbReference type="ARBA" id="ARBA00004240"/>
    </source>
</evidence>
<comment type="similarity">
    <text evidence="3 10">Belongs to the glycosyl hydrolase 31 family.</text>
</comment>
<dbReference type="AlphaFoldDB" id="A0ABD1FJQ0"/>
<dbReference type="CDD" id="cd14752">
    <property type="entry name" value="GH31_N"/>
    <property type="match status" value="1"/>
</dbReference>
<evidence type="ECO:0000256" key="11">
    <source>
        <dbReference type="SAM" id="SignalP"/>
    </source>
</evidence>
<dbReference type="CDD" id="cd06603">
    <property type="entry name" value="GH31_GANC_GANAB_alpha"/>
    <property type="match status" value="1"/>
</dbReference>
<dbReference type="FunFam" id="3.20.20.80:FF:000039">
    <property type="entry name" value="Glucosidase, alpha neutral C"/>
    <property type="match status" value="1"/>
</dbReference>
<feature type="domain" description="Glycosyl hydrolase family 31 C-terminal" evidence="14">
    <location>
        <begin position="685"/>
        <end position="773"/>
    </location>
</feature>
<gene>
    <name evidence="15" type="ORF">ABEB36_001927</name>
</gene>
<dbReference type="SUPFAM" id="SSF51011">
    <property type="entry name" value="Glycosyl hydrolase domain"/>
    <property type="match status" value="1"/>
</dbReference>
<evidence type="ECO:0000256" key="5">
    <source>
        <dbReference type="ARBA" id="ARBA00022801"/>
    </source>
</evidence>
<feature type="domain" description="Glycoside hydrolase family 31 N-terminal" evidence="13">
    <location>
        <begin position="79"/>
        <end position="289"/>
    </location>
</feature>
<evidence type="ECO:0000256" key="10">
    <source>
        <dbReference type="RuleBase" id="RU361185"/>
    </source>
</evidence>
<feature type="domain" description="Glycoside hydrolase family 31 TIM barrel" evidence="12">
    <location>
        <begin position="351"/>
        <end position="677"/>
    </location>
</feature>
<evidence type="ECO:0000256" key="7">
    <source>
        <dbReference type="ARBA" id="ARBA00023180"/>
    </source>
</evidence>
<sequence>MLRKLSSIVFWVFAILTVAEGVDRSLFKTCDQSSFCRRLRKYEQNQSPYLLDLPHLEVNYQNIEVPLLNSDFPNVTLRLTLTAIVGNIFRVTINEVNGLHPRFVPQYALNGEPQVAKLEVLDKSAESLTVKSGDNKVILTAKPLKLEFFHRESLVSAVNENGLFAFEHYRTKPAESETDLQIKDDPGAWEENFKSHHDSKSRGPSAISTDFTFPGAQRVYGLPEHGDRLALRTTTKGGQDPYRLYNLDVFEYELDTTTALYGAIPVIYALGPKHTAGIFWHNAAETWVDITNSKDANVVSSLVNLVSGSKGEPHVDVRFMSESGVLDFFFLIGPTLKDAVKQYTSLTGVHALPQLFTLGYHQSRWNYNDQEDVQTVVARFDEHNLPLDNMWLDIEYTEGKKYFTWDQKKFPTPENMIQNLTSTGRKLVVIIDPHIKRESGYFLHEDALKYDLYVKNKDGTVYEGWCWPGASSYLDFYNPATRDYYKKLYGFDTFKGTTHDVWIWNDMNEPSVFNGPEATMPRDCLHYGGWEHREVHNEYALTHTMVTHEGLLLRSPHRRPFILTRGHFAGSQRYSAVWTGDNDAKWSHLAASIPMCLSEALGAMSFCGADVGGFFHNPEVELLQRWFQAAIWLPFFRQHAHIDTRRRESYLYTEEEINRIRMALRLRYAHLPLWYTLFWEQETGGEPVIRPLVYHYPADENVLDIDNELLVGHSVLARPIVEPGESSVEIYLPGDKKAKWYDLEDFKLYRAGSHRLPVNLDRHLVFYRGGTIVPRKDRPRRSSQAMRHDPFTLYVALDDLNSASGALYVDDYESFDYKDKKYLYLHFNFEKNVLSSKLIDKTDYATQEWIERIVILGPPPGITGAKLVSKSVGTVTLETFYDAEGWSLTIRKPGVTIREPFKVTLI</sequence>
<keyword evidence="4 11" id="KW-0732">Signal</keyword>
<accession>A0ABD1FJQ0</accession>
<evidence type="ECO:0000259" key="13">
    <source>
        <dbReference type="Pfam" id="PF13802"/>
    </source>
</evidence>
<evidence type="ECO:0000313" key="16">
    <source>
        <dbReference type="Proteomes" id="UP001566132"/>
    </source>
</evidence>
<evidence type="ECO:0000313" key="15">
    <source>
        <dbReference type="EMBL" id="KAL1518283.1"/>
    </source>
</evidence>
<evidence type="ECO:0000256" key="2">
    <source>
        <dbReference type="ARBA" id="ARBA00004833"/>
    </source>
</evidence>
<dbReference type="GO" id="GO:0005783">
    <property type="term" value="C:endoplasmic reticulum"/>
    <property type="evidence" value="ECO:0007669"/>
    <property type="project" value="UniProtKB-SubCell"/>
</dbReference>
<keyword evidence="8 10" id="KW-0326">Glycosidase</keyword>
<dbReference type="SUPFAM" id="SSF51445">
    <property type="entry name" value="(Trans)glycosidases"/>
    <property type="match status" value="1"/>
</dbReference>
<evidence type="ECO:0000259" key="12">
    <source>
        <dbReference type="Pfam" id="PF01055"/>
    </source>
</evidence>
<evidence type="ECO:0000256" key="6">
    <source>
        <dbReference type="ARBA" id="ARBA00022824"/>
    </source>
</evidence>
<evidence type="ECO:0000256" key="3">
    <source>
        <dbReference type="ARBA" id="ARBA00007806"/>
    </source>
</evidence>
<proteinExistence type="inferred from homology"/>
<protein>
    <recommendedName>
        <fullName evidence="9">Glucosidase II subunit alpha</fullName>
    </recommendedName>
</protein>
<dbReference type="InterPro" id="IPR025887">
    <property type="entry name" value="Glyco_hydro_31_N_dom"/>
</dbReference>
<dbReference type="Gene3D" id="3.20.20.80">
    <property type="entry name" value="Glycosidases"/>
    <property type="match status" value="2"/>
</dbReference>
<keyword evidence="5 10" id="KW-0378">Hydrolase</keyword>
<dbReference type="InterPro" id="IPR017853">
    <property type="entry name" value="GH"/>
</dbReference>
<comment type="pathway">
    <text evidence="2">Glycan metabolism; N-glycan metabolism.</text>
</comment>
<dbReference type="InterPro" id="IPR000322">
    <property type="entry name" value="Glyco_hydro_31_TIM"/>
</dbReference>
<dbReference type="Proteomes" id="UP001566132">
    <property type="component" value="Unassembled WGS sequence"/>
</dbReference>
<dbReference type="PANTHER" id="PTHR22762">
    <property type="entry name" value="ALPHA-GLUCOSIDASE"/>
    <property type="match status" value="1"/>
</dbReference>
<comment type="caution">
    <text evidence="15">The sequence shown here is derived from an EMBL/GenBank/DDBJ whole genome shotgun (WGS) entry which is preliminary data.</text>
</comment>
<evidence type="ECO:0000256" key="9">
    <source>
        <dbReference type="ARBA" id="ARBA00042895"/>
    </source>
</evidence>
<feature type="chain" id="PRO_5044846843" description="Glucosidase II subunit alpha" evidence="11">
    <location>
        <begin position="22"/>
        <end position="906"/>
    </location>
</feature>
<keyword evidence="16" id="KW-1185">Reference proteome</keyword>
<dbReference type="PANTHER" id="PTHR22762:SF54">
    <property type="entry name" value="BCDNA.GH04962"/>
    <property type="match status" value="1"/>
</dbReference>
<dbReference type="Pfam" id="PF13802">
    <property type="entry name" value="Gal_mutarotas_2"/>
    <property type="match status" value="1"/>
</dbReference>